<feature type="region of interest" description="Disordered" evidence="17">
    <location>
        <begin position="2473"/>
        <end position="2507"/>
    </location>
</feature>
<dbReference type="PROSITE" id="PS50929">
    <property type="entry name" value="ABC_TM1F"/>
    <property type="match status" value="4"/>
</dbReference>
<evidence type="ECO:0000256" key="4">
    <source>
        <dbReference type="ARBA" id="ARBA00009726"/>
    </source>
</evidence>
<dbReference type="Pfam" id="PF00132">
    <property type="entry name" value="Hexapep"/>
    <property type="match status" value="1"/>
</dbReference>
<dbReference type="InterPro" id="IPR045304">
    <property type="entry name" value="LbH_SAT"/>
</dbReference>
<comment type="pathway">
    <text evidence="2">Amino-acid biosynthesis; L-cysteine biosynthesis; L-cysteine from L-serine: step 1/2.</text>
</comment>
<evidence type="ECO:0000256" key="12">
    <source>
        <dbReference type="ARBA" id="ARBA00022967"/>
    </source>
</evidence>
<dbReference type="EMBL" id="LR999453">
    <property type="protein sequence ID" value="CAE5967071.1"/>
    <property type="molecule type" value="Genomic_DNA"/>
</dbReference>
<keyword evidence="10" id="KW-0547">Nucleotide-binding</keyword>
<dbReference type="NCBIfam" id="NF010167">
    <property type="entry name" value="PRK13648.1"/>
    <property type="match status" value="6"/>
</dbReference>
<dbReference type="PANTHER" id="PTHR24223">
    <property type="entry name" value="ATP-BINDING CASSETTE SUB-FAMILY C"/>
    <property type="match status" value="1"/>
</dbReference>
<name>A0A8S1ZXA4_ARAAE</name>
<feature type="transmembrane region" description="Helical" evidence="18">
    <location>
        <begin position="409"/>
        <end position="432"/>
    </location>
</feature>
<keyword evidence="11" id="KW-0067">ATP-binding</keyword>
<dbReference type="InterPro" id="IPR050173">
    <property type="entry name" value="ABC_transporter_C-like"/>
</dbReference>
<dbReference type="PROSITE" id="PS00101">
    <property type="entry name" value="HEXAPEP_TRANSFERASES"/>
    <property type="match status" value="1"/>
</dbReference>
<evidence type="ECO:0000256" key="17">
    <source>
        <dbReference type="SAM" id="MobiDB-lite"/>
    </source>
</evidence>
<feature type="transmembrane region" description="Helical" evidence="18">
    <location>
        <begin position="2060"/>
        <end position="2078"/>
    </location>
</feature>
<feature type="domain" description="ABC transmembrane type-1" evidence="20">
    <location>
        <begin position="1920"/>
        <end position="2200"/>
    </location>
</feature>
<keyword evidence="9" id="KW-0677">Repeat</keyword>
<dbReference type="GO" id="GO:0016020">
    <property type="term" value="C:membrane"/>
    <property type="evidence" value="ECO:0007669"/>
    <property type="project" value="UniProtKB-SubCell"/>
</dbReference>
<dbReference type="InterPro" id="IPR011004">
    <property type="entry name" value="Trimer_LpxA-like_sf"/>
</dbReference>
<evidence type="ECO:0000256" key="14">
    <source>
        <dbReference type="ARBA" id="ARBA00023136"/>
    </source>
</evidence>
<feature type="transmembrane region" description="Helical" evidence="18">
    <location>
        <begin position="2673"/>
        <end position="2691"/>
    </location>
</feature>
<dbReference type="Proteomes" id="UP000682877">
    <property type="component" value="Chromosome 3"/>
</dbReference>
<feature type="compositionally biased region" description="Basic and acidic residues" evidence="17">
    <location>
        <begin position="2484"/>
        <end position="2498"/>
    </location>
</feature>
<evidence type="ECO:0000256" key="2">
    <source>
        <dbReference type="ARBA" id="ARBA00004876"/>
    </source>
</evidence>
<keyword evidence="6" id="KW-0028">Amino-acid biosynthesis</keyword>
<feature type="domain" description="ABC transmembrane type-1" evidence="20">
    <location>
        <begin position="2535"/>
        <end position="2815"/>
    </location>
</feature>
<dbReference type="Gene3D" id="1.20.1560.10">
    <property type="entry name" value="ABC transporter type 1, transmembrane domain"/>
    <property type="match status" value="4"/>
</dbReference>
<evidence type="ECO:0000256" key="7">
    <source>
        <dbReference type="ARBA" id="ARBA00022679"/>
    </source>
</evidence>
<dbReference type="NCBIfam" id="TIGR01172">
    <property type="entry name" value="cysE"/>
    <property type="match status" value="1"/>
</dbReference>
<keyword evidence="12" id="KW-1278">Translocase</keyword>
<sequence>MAACIDTCRTGKPQISPRDSSKNHDDESGFRYMNYFRYPDRASFNGTQTKTLHTRPLVEDLDRDAEIDDVWAKIREEAKSDIAKEPIVSGYYHASIVSQRSLEAALANTLSVKLSNLNLPSNTLFDLFSGVLQENPEIVESVKQDLLAVKERDPACISYVHCFLHFKGFLACQAHRIAHELWTQDRKILALLIQNRVSEAFAVDFHPGAKIGTGILLDHATAIVIGETAVVGNNVSILHNVTLGGTGKQCGDRHPKIGDGVLIGAGTCILGNITIGEGAKIGAGSVVLKDVPPRTTAVGNPARLLGGKDNPKTHDKIPGLTMDQTSHISECCFHLHTNGWDGSDLMSLLDLLFTALSWGAITFYLRSLSTDSHDQKFPFLLRVWWVLYFMFSCYRLLVDISLYKKQELVSVHLLLSDVVAVSVGLFLCYSCLHKQGEGERINLLEEPLLNGAESGAATSVQLDKDEEDDEVVTPFSNAGFLSHVSFSWMSPLIVLGNEKIIDSEDVPQVDSSDRAEKLFWIFRSKLEWDDGERRITTFKLIKALFFSVWRDILLSTLFAFVYTLSCYVAPYLMDTFVQYLNGQRQYTNEGFVLVTTFFVAKLVECQARRNWYFRLQKAGIGMRSVLVSMIYEKGLTLPCYSKQGHTSGEIINLMTVDAERISAFSWYMHDPWILVLQISLALLILYRSLGLGSIAAFAATFLVMLGNIPLAKLEEKFQGNLMESKDNRMKKTSEVLLNMRILKLQGWEMKFLRKILDLRRIEAGWLKKFVYNSAAISSVLWAAPSFVSATAFGACMLLKIPLESGKIIAALATFRILQTPIYKLPDTISMIVQTKVSLDRIASFLCLDDLQQDGVETLPSGSSKMVVEVSDGAFSWDDSSPIPTLRDISFKIPHGMNIAICGTVGSGKSSLLSSILGEVPKISGNLKVCGRKAYIAQSPWIQSGKVEENILFGKPMQREWYERVLEACSLNKDLEVLPFRDQTVIGERGINLSGGQKQRIQIARALYQDADIYLFDDPFSAVDAHTGSHLFKEVLLGLLRNKTVIYVTHQLEFLPEADLILVMKDGRITQAGKYNEILESGTDFMELVGAHTDALAAVDSYEKGSASAQSTTSKESKVSNDEEKQEEDLPNPKGQLVQEEEREKGKVGFSVYQKYMALAYGGALVPVILVVQILFQVLNIGSNYWMAWVTPVSKDMKPPVSGSTLIIVYVVLATASSFCILVRAMLAAMTGFKIATELFNQMHFRIFRASMSFFDATPIGRILNRASTDQSAVDLRLPSQFSNLAITAVNILGIIGVMGQVAWQVLIVFIPVIIACTWYRQYYISAARELARLSGISRSPLVQHFSETLSGITTIRSFDQEPRFRSDMMRLNDCYSRLRFHSISAMEWLCFRLDLLSTVAFALSLVILVSVPEGVINPSFAGLAVTYALNLNSLQATLIWTLCDLENKMISVERMLQYINIPSEPPLVIESTRPDKTWPSRGEITICNLQVRYGPHLPMVLRGLTCTFPGGLKTGIVGRTGCGKSTLIQTLFRIVEPTAGEIRIDGINILTIGLHDLRSRLSIIPQEPTMFEGTVRSNLDPLEEYADDQIWEALDKCQLGDEIRKKELKLDSTVSENGQNWSVGQRQLVCLGRVLLKRSKVLVLDEATASVDTATDNLIQETLRQHFWDCTVITIAHRISSVIDSDMVLLLDQGLIEEHDSPARLLEAKSSSFSKLVADCVHWHTNGWAFLDLLLAALTWGTISIYLCGRYTTSREQNLLFLLRVWWVFYFVVSCYRLVVDFVLYKKQEMVVISDLVGVCAGLFLCCSCLWKKGEGERINPLKEPLLTRAESSENEEATAPFSKAGILSLMSFSWMSPLITLGNEKIIDSKDVPQVDRSDRAESLFWIFRSKLQWDDGERRITTFKLIKALFLSVWRDFVLSALFAFVYTVSCYVAPYLMDNFVQYLNGNRQYKNQGYVLVTTFLVAKLVECQTRRQWFFRGEKAGLGMRSVLVSMIYEKGLTLPCHSKQGHTSGEIINLMAVDADRIGAFSWFMHDPWILVLQVSLALWILYKSLGLGSIAAFPATILVMLANYPFAKLEEKFQSSLMKSKDNRMKKTSEVLLNMKILKLQGWEMKFLSKILELRHIEAGWLKQFVYNSSAISSVLWTAPSFISATAFGACLLLKIPLESGKILAALATFRILQGPIYKLPETISMIVQTKVSLNRIASFLCLDDLQQDVVGRLPSGSSEVAVEISNGTFSWDDSSPIPTLRDMNFKVSQGMNVAICGTVGSGKSSLLSSILGEVPKISGNLKVCGRKAYIAQSPWIQSGKVEENILFGKPMEREWYERVLEACSLKKDLEILPFHDQTVIGERGINLSGGQKQRIQIARALYQNADIYLFDDPFSAVDAHTGSHLFKEVLLGLLRHKTVIYVTHQVEFLPEADLILVMKDGKITQAGKYNEILDSGTDFMELVGAHTEALATIDSYETGYASEKSTTNTENEVLHHKEKQENDSDNKPSGQLVQEEEREKGKVGFTVYKKYMALAYGGAVIPLILVVQVLFQLLSIGSNYWMTWVTPVSKDVEPPVSGFTLILVYVVLAIASSFCILIRALLVAMTGFKIATELFTQMHLRIFRASMSFFDATPMGRILNRASTDQSVADLRLPGQFAYVAIAAINILGIMGVMVQVAWQVLIIFIPVVAACAWYRQYYISAARELARLAGISRSPMVHHFSETLSGITTIRSFDQEPRFRGDIMRLSDCYSRLRFHSTGAMEWLCFRLELLSTFAFACSLVILVSVPEGVINPSFAGLAITYALSLNTLQSTLIWTLCDLENKMISVERMLQYINIPSEPPLVIESTRPEKSWPSRGEITICNLQVRYGPHLPMVLHGLTCTFPGGLKTGIVGRTGCGKSTLIQTLFRIVEPAAGEIRIDGINILTIGLHDLRSRLSIIPQDPTMFEGTVRSNLDPLEEYTDDQIWEALDNCQLGDEVRKKELKLDSPVSENGQNWSVGQRQLVCLGRVLLKRSKLLVLDEATASIDTATDNLIQETLRHHFADCTVITIAHRISSVIDSDMVLLLDQGLIKEHDSPARLLEDRSSLFSKLVAEYTTSSESKSRRS</sequence>
<evidence type="ECO:0000256" key="16">
    <source>
        <dbReference type="ARBA" id="ARBA00034018"/>
    </source>
</evidence>
<feature type="domain" description="ABC transporter" evidence="19">
    <location>
        <begin position="867"/>
        <end position="1090"/>
    </location>
</feature>
<comment type="similarity">
    <text evidence="3">Belongs to the transferase hexapeptide repeat family.</text>
</comment>
<keyword evidence="5" id="KW-0813">Transport</keyword>
<evidence type="ECO:0000256" key="3">
    <source>
        <dbReference type="ARBA" id="ARBA00007274"/>
    </source>
</evidence>
<dbReference type="PANTHER" id="PTHR24223:SF387">
    <property type="entry name" value="ABC TRANSPORTER C FAMILY MEMBER 7"/>
    <property type="match status" value="1"/>
</dbReference>
<feature type="transmembrane region" description="Helical" evidence="18">
    <location>
        <begin position="774"/>
        <end position="798"/>
    </location>
</feature>
<dbReference type="SUPFAM" id="SSF52540">
    <property type="entry name" value="P-loop containing nucleoside triphosphate hydrolases"/>
    <property type="match status" value="4"/>
</dbReference>
<feature type="transmembrane region" description="Helical" evidence="18">
    <location>
        <begin position="2525"/>
        <end position="2548"/>
    </location>
</feature>
<evidence type="ECO:0000256" key="6">
    <source>
        <dbReference type="ARBA" id="ARBA00022605"/>
    </source>
</evidence>
<dbReference type="Gene3D" id="2.160.10.10">
    <property type="entry name" value="Hexapeptide repeat proteins"/>
    <property type="match status" value="1"/>
</dbReference>
<evidence type="ECO:0000256" key="1">
    <source>
        <dbReference type="ARBA" id="ARBA00004141"/>
    </source>
</evidence>
<feature type="transmembrane region" description="Helical" evidence="18">
    <location>
        <begin position="1206"/>
        <end position="1226"/>
    </location>
</feature>
<feature type="domain" description="ABC transporter" evidence="19">
    <location>
        <begin position="1484"/>
        <end position="1718"/>
    </location>
</feature>
<reference evidence="21" key="1">
    <citation type="submission" date="2021-01" db="EMBL/GenBank/DDBJ databases">
        <authorList>
            <person name="Bezrukov I."/>
        </authorList>
    </citation>
    <scope>NUCLEOTIDE SEQUENCE</scope>
</reference>
<dbReference type="InterPro" id="IPR027417">
    <property type="entry name" value="P-loop_NTPase"/>
</dbReference>
<dbReference type="PROSITE" id="PS00211">
    <property type="entry name" value="ABC_TRANSPORTER_1"/>
    <property type="match status" value="2"/>
</dbReference>
<dbReference type="GO" id="GO:0016887">
    <property type="term" value="F:ATP hydrolysis activity"/>
    <property type="evidence" value="ECO:0007669"/>
    <property type="project" value="InterPro"/>
</dbReference>
<evidence type="ECO:0000256" key="13">
    <source>
        <dbReference type="ARBA" id="ARBA00022989"/>
    </source>
</evidence>
<dbReference type="InterPro" id="IPR003439">
    <property type="entry name" value="ABC_transporter-like_ATP-bd"/>
</dbReference>
<gene>
    <name evidence="21" type="ORF">AARE701A_LOCUS7041</name>
</gene>
<evidence type="ECO:0000256" key="8">
    <source>
        <dbReference type="ARBA" id="ARBA00022692"/>
    </source>
</evidence>
<feature type="transmembrane region" description="Helical" evidence="18">
    <location>
        <begin position="2649"/>
        <end position="2667"/>
    </location>
</feature>
<feature type="domain" description="ABC transporter" evidence="19">
    <location>
        <begin position="2234"/>
        <end position="2457"/>
    </location>
</feature>
<feature type="transmembrane region" description="Helical" evidence="18">
    <location>
        <begin position="1759"/>
        <end position="1779"/>
    </location>
</feature>
<evidence type="ECO:0000256" key="10">
    <source>
        <dbReference type="ARBA" id="ARBA00022741"/>
    </source>
</evidence>
<dbReference type="GO" id="GO:0005524">
    <property type="term" value="F:ATP binding"/>
    <property type="evidence" value="ECO:0007669"/>
    <property type="project" value="UniProtKB-KW"/>
</dbReference>
<dbReference type="SMART" id="SM00382">
    <property type="entry name" value="AAA"/>
    <property type="match status" value="4"/>
</dbReference>
<feature type="transmembrane region" description="Helical" evidence="18">
    <location>
        <begin position="1728"/>
        <end position="1747"/>
    </location>
</feature>
<feature type="transmembrane region" description="Helical" evidence="18">
    <location>
        <begin position="2791"/>
        <end position="2813"/>
    </location>
</feature>
<evidence type="ECO:0000256" key="11">
    <source>
        <dbReference type="ARBA" id="ARBA00022840"/>
    </source>
</evidence>
<dbReference type="InterPro" id="IPR036640">
    <property type="entry name" value="ABC1_TM_sf"/>
</dbReference>
<dbReference type="Pfam" id="PF00664">
    <property type="entry name" value="ABC_membrane"/>
    <property type="match status" value="4"/>
</dbReference>
<feature type="region of interest" description="Disordered" evidence="17">
    <location>
        <begin position="1"/>
        <end position="27"/>
    </location>
</feature>
<evidence type="ECO:0000313" key="22">
    <source>
        <dbReference type="Proteomes" id="UP000682877"/>
    </source>
</evidence>
<dbReference type="InterPro" id="IPR018357">
    <property type="entry name" value="Hexapep_transf_CS"/>
</dbReference>
<evidence type="ECO:0008006" key="23">
    <source>
        <dbReference type="Google" id="ProtNLM"/>
    </source>
</evidence>
<comment type="similarity">
    <text evidence="4">Belongs to the ABC transporter superfamily. ABCC family. Conjugate transporter (TC 3.A.1.208) subfamily.</text>
</comment>
<comment type="catalytic activity">
    <reaction evidence="16">
        <text>ATP + H2O + xenobioticSide 1 = ADP + phosphate + xenobioticSide 2.</text>
        <dbReference type="EC" id="7.6.2.2"/>
    </reaction>
</comment>
<keyword evidence="7" id="KW-0808">Transferase</keyword>
<dbReference type="NCBIfam" id="NF041874">
    <property type="entry name" value="EPS_EpsC"/>
    <property type="match status" value="1"/>
</dbReference>
<dbReference type="InterPro" id="IPR044726">
    <property type="entry name" value="ABCC_6TM_D2"/>
</dbReference>
<dbReference type="GO" id="GO:0005737">
    <property type="term" value="C:cytoplasm"/>
    <property type="evidence" value="ECO:0007669"/>
    <property type="project" value="InterPro"/>
</dbReference>
<dbReference type="InterPro" id="IPR017871">
    <property type="entry name" value="ABC_transporter-like_CS"/>
</dbReference>
<feature type="transmembrane region" description="Helical" evidence="18">
    <location>
        <begin position="693"/>
        <end position="711"/>
    </location>
</feature>
<dbReference type="CDD" id="cd03354">
    <property type="entry name" value="LbH_SAT"/>
    <property type="match status" value="1"/>
</dbReference>
<comment type="subcellular location">
    <subcellularLocation>
        <location evidence="1">Membrane</location>
        <topology evidence="1">Multi-pass membrane protein</topology>
    </subcellularLocation>
</comment>
<dbReference type="GO" id="GO:0008559">
    <property type="term" value="F:ABC-type xenobiotic transporter activity"/>
    <property type="evidence" value="ECO:0007669"/>
    <property type="project" value="UniProtKB-EC"/>
</dbReference>
<dbReference type="InterPro" id="IPR053376">
    <property type="entry name" value="Serine_acetyltransferase"/>
</dbReference>
<evidence type="ECO:0000256" key="9">
    <source>
        <dbReference type="ARBA" id="ARBA00022737"/>
    </source>
</evidence>
<dbReference type="CDD" id="cd18579">
    <property type="entry name" value="ABC_6TM_ABCC_D1"/>
    <property type="match status" value="2"/>
</dbReference>
<dbReference type="InterPro" id="IPR003593">
    <property type="entry name" value="AAA+_ATPase"/>
</dbReference>
<dbReference type="FunFam" id="1.20.1560.10:FF:000003">
    <property type="entry name" value="ABC transporter C family member 10"/>
    <property type="match status" value="2"/>
</dbReference>
<feature type="transmembrane region" description="Helical" evidence="18">
    <location>
        <begin position="1301"/>
        <end position="1319"/>
    </location>
</feature>
<dbReference type="SUPFAM" id="SSF90123">
    <property type="entry name" value="ABC transporter transmembrane region"/>
    <property type="match status" value="4"/>
</dbReference>
<dbReference type="InterPro" id="IPR005881">
    <property type="entry name" value="Ser_O-AcTrfase"/>
</dbReference>
<feature type="transmembrane region" description="Helical" evidence="18">
    <location>
        <begin position="1163"/>
        <end position="1186"/>
    </location>
</feature>
<feature type="transmembrane region" description="Helical" evidence="18">
    <location>
        <begin position="2568"/>
        <end position="2594"/>
    </location>
</feature>
<dbReference type="Gene3D" id="3.40.50.300">
    <property type="entry name" value="P-loop containing nucleotide triphosphate hydrolases"/>
    <property type="match status" value="4"/>
</dbReference>
<feature type="transmembrane region" description="Helical" evidence="18">
    <location>
        <begin position="377"/>
        <end position="397"/>
    </location>
</feature>
<dbReference type="FunFam" id="1.20.1560.10:FF:000002">
    <property type="entry name" value="ABC transporter C family member 5"/>
    <property type="match status" value="2"/>
</dbReference>
<feature type="domain" description="ABC transmembrane type-1" evidence="20">
    <location>
        <begin position="1167"/>
        <end position="1447"/>
    </location>
</feature>
<keyword evidence="8 18" id="KW-0812">Transmembrane</keyword>
<feature type="domain" description="ABC transporter" evidence="19">
    <location>
        <begin position="2852"/>
        <end position="3086"/>
    </location>
</feature>
<dbReference type="GO" id="GO:0009001">
    <property type="term" value="F:serine O-acetyltransferase activity"/>
    <property type="evidence" value="ECO:0007669"/>
    <property type="project" value="InterPro"/>
</dbReference>
<feature type="transmembrane region" description="Helical" evidence="18">
    <location>
        <begin position="1389"/>
        <end position="1411"/>
    </location>
</feature>
<keyword evidence="15" id="KW-0012">Acyltransferase</keyword>
<feature type="transmembrane region" description="Helical" evidence="18">
    <location>
        <begin position="345"/>
        <end position="365"/>
    </location>
</feature>
<protein>
    <recommendedName>
        <fullName evidence="23">Serine O-acetyltransferase</fullName>
    </recommendedName>
</protein>
<dbReference type="Pfam" id="PF06426">
    <property type="entry name" value="SATase_N"/>
    <property type="match status" value="1"/>
</dbReference>
<dbReference type="CDD" id="cd18580">
    <property type="entry name" value="ABC_6TM_ABCC_D2"/>
    <property type="match status" value="2"/>
</dbReference>
<dbReference type="InterPro" id="IPR042122">
    <property type="entry name" value="Ser_AcTrfase_N_sf"/>
</dbReference>
<dbReference type="SMART" id="SM00971">
    <property type="entry name" value="SATase_N"/>
    <property type="match status" value="1"/>
</dbReference>
<proteinExistence type="inferred from homology"/>
<dbReference type="PROSITE" id="PS50893">
    <property type="entry name" value="ABC_TRANSPORTER_2"/>
    <property type="match status" value="4"/>
</dbReference>
<dbReference type="InterPro" id="IPR011527">
    <property type="entry name" value="ABC1_TM_dom"/>
</dbReference>
<dbReference type="GO" id="GO:0006535">
    <property type="term" value="P:cysteine biosynthetic process from serine"/>
    <property type="evidence" value="ECO:0007669"/>
    <property type="project" value="InterPro"/>
</dbReference>
<evidence type="ECO:0000256" key="5">
    <source>
        <dbReference type="ARBA" id="ARBA00022448"/>
    </source>
</evidence>
<feature type="transmembrane region" description="Helical" evidence="18">
    <location>
        <begin position="552"/>
        <end position="573"/>
    </location>
</feature>
<dbReference type="SUPFAM" id="SSF51161">
    <property type="entry name" value="Trimeric LpxA-like enzymes"/>
    <property type="match status" value="1"/>
</dbReference>
<feature type="transmembrane region" description="Helical" evidence="18">
    <location>
        <begin position="2030"/>
        <end position="2053"/>
    </location>
</feature>
<feature type="domain" description="ABC transmembrane type-1" evidence="20">
    <location>
        <begin position="553"/>
        <end position="833"/>
    </location>
</feature>
<dbReference type="Pfam" id="PF00005">
    <property type="entry name" value="ABC_tran"/>
    <property type="match status" value="4"/>
</dbReference>
<dbReference type="InterPro" id="IPR010493">
    <property type="entry name" value="Ser_AcTrfase_N"/>
</dbReference>
<keyword evidence="13 18" id="KW-1133">Transmembrane helix</keyword>
<feature type="transmembrane region" description="Helical" evidence="18">
    <location>
        <begin position="2142"/>
        <end position="2165"/>
    </location>
</feature>
<feature type="region of interest" description="Disordered" evidence="17">
    <location>
        <begin position="1106"/>
        <end position="1141"/>
    </location>
</feature>
<dbReference type="CDD" id="cd03244">
    <property type="entry name" value="ABCC_MRP_domain2"/>
    <property type="match status" value="2"/>
</dbReference>
<dbReference type="Gene3D" id="1.10.3130.10">
    <property type="entry name" value="serine acetyltransferase, domain 1"/>
    <property type="match status" value="1"/>
</dbReference>
<dbReference type="FunFam" id="3.40.50.300:FF:000169">
    <property type="entry name" value="ABC transporter C family member 3"/>
    <property type="match status" value="2"/>
</dbReference>
<evidence type="ECO:0000256" key="18">
    <source>
        <dbReference type="SAM" id="Phobius"/>
    </source>
</evidence>
<dbReference type="FunFam" id="3.40.50.300:FF:000508">
    <property type="entry name" value="ABC transporter C family member 5"/>
    <property type="match status" value="2"/>
</dbReference>
<dbReference type="InterPro" id="IPR001451">
    <property type="entry name" value="Hexapep"/>
</dbReference>
<keyword evidence="14 18" id="KW-0472">Membrane</keyword>
<dbReference type="InterPro" id="IPR044746">
    <property type="entry name" value="ABCC_6TM_D1"/>
</dbReference>
<evidence type="ECO:0000313" key="21">
    <source>
        <dbReference type="EMBL" id="CAE5967071.1"/>
    </source>
</evidence>
<keyword evidence="22" id="KW-1185">Reference proteome</keyword>
<feature type="transmembrane region" description="Helical" evidence="18">
    <location>
        <begin position="2757"/>
        <end position="2779"/>
    </location>
</feature>
<dbReference type="CDD" id="cd03250">
    <property type="entry name" value="ABCC_MRP_domain1"/>
    <property type="match status" value="2"/>
</dbReference>
<accession>A0A8S1ZXA4</accession>
<organism evidence="21 22">
    <name type="scientific">Arabidopsis arenosa</name>
    <name type="common">Sand rock-cress</name>
    <name type="synonym">Cardaminopsis arenosa</name>
    <dbReference type="NCBI Taxonomy" id="38785"/>
    <lineage>
        <taxon>Eukaryota</taxon>
        <taxon>Viridiplantae</taxon>
        <taxon>Streptophyta</taxon>
        <taxon>Embryophyta</taxon>
        <taxon>Tracheophyta</taxon>
        <taxon>Spermatophyta</taxon>
        <taxon>Magnoliopsida</taxon>
        <taxon>eudicotyledons</taxon>
        <taxon>Gunneridae</taxon>
        <taxon>Pentapetalae</taxon>
        <taxon>rosids</taxon>
        <taxon>malvids</taxon>
        <taxon>Brassicales</taxon>
        <taxon>Brassicaceae</taxon>
        <taxon>Camelineae</taxon>
        <taxon>Arabidopsis</taxon>
    </lineage>
</organism>
<evidence type="ECO:0000256" key="15">
    <source>
        <dbReference type="ARBA" id="ARBA00023315"/>
    </source>
</evidence>
<evidence type="ECO:0000259" key="20">
    <source>
        <dbReference type="PROSITE" id="PS50929"/>
    </source>
</evidence>
<dbReference type="FunFam" id="1.10.3130.10:FF:000007">
    <property type="entry name" value="serine acetyltransferase 1, chloroplastic"/>
    <property type="match status" value="1"/>
</dbReference>
<feature type="transmembrane region" description="Helical" evidence="18">
    <location>
        <begin position="1791"/>
        <end position="1811"/>
    </location>
</feature>
<feature type="transmembrane region" description="Helical" evidence="18">
    <location>
        <begin position="666"/>
        <end position="686"/>
    </location>
</feature>
<dbReference type="FunFam" id="2.160.10.10:FF:000002">
    <property type="entry name" value="Serine acetyltransferase"/>
    <property type="match status" value="1"/>
</dbReference>
<evidence type="ECO:0000259" key="19">
    <source>
        <dbReference type="PROSITE" id="PS50893"/>
    </source>
</evidence>
<feature type="transmembrane region" description="Helical" evidence="18">
    <location>
        <begin position="1919"/>
        <end position="1940"/>
    </location>
</feature>